<evidence type="ECO:0000313" key="2">
    <source>
        <dbReference type="EMBL" id="EKM60063.1"/>
    </source>
</evidence>
<dbReference type="AlphaFoldDB" id="K5W7Y7"/>
<accession>K5W7Y7</accession>
<name>K5W7Y7_PHACS</name>
<feature type="compositionally biased region" description="Low complexity" evidence="1">
    <location>
        <begin position="299"/>
        <end position="309"/>
    </location>
</feature>
<dbReference type="EMBL" id="JH930469">
    <property type="protein sequence ID" value="EKM60063.1"/>
    <property type="molecule type" value="Genomic_DNA"/>
</dbReference>
<organism evidence="2 3">
    <name type="scientific">Phanerochaete carnosa (strain HHB-10118-sp)</name>
    <name type="common">White-rot fungus</name>
    <name type="synonym">Peniophora carnosa</name>
    <dbReference type="NCBI Taxonomy" id="650164"/>
    <lineage>
        <taxon>Eukaryota</taxon>
        <taxon>Fungi</taxon>
        <taxon>Dikarya</taxon>
        <taxon>Basidiomycota</taxon>
        <taxon>Agaricomycotina</taxon>
        <taxon>Agaricomycetes</taxon>
        <taxon>Polyporales</taxon>
        <taxon>Phanerochaetaceae</taxon>
        <taxon>Phanerochaete</taxon>
    </lineage>
</organism>
<feature type="compositionally biased region" description="Low complexity" evidence="1">
    <location>
        <begin position="209"/>
        <end position="224"/>
    </location>
</feature>
<dbReference type="KEGG" id="pco:PHACADRAFT_250930"/>
<feature type="region of interest" description="Disordered" evidence="1">
    <location>
        <begin position="380"/>
        <end position="459"/>
    </location>
</feature>
<dbReference type="HOGENOM" id="CLU_595975_0_0_1"/>
<reference evidence="2 3" key="1">
    <citation type="journal article" date="2012" name="BMC Genomics">
        <title>Comparative genomics of the white-rot fungi, Phanerochaete carnosa and P. chrysosporium, to elucidate the genetic basis of the distinct wood types they colonize.</title>
        <authorList>
            <person name="Suzuki H."/>
            <person name="MacDonald J."/>
            <person name="Syed K."/>
            <person name="Salamov A."/>
            <person name="Hori C."/>
            <person name="Aerts A."/>
            <person name="Henrissat B."/>
            <person name="Wiebenga A."/>
            <person name="vanKuyk P.A."/>
            <person name="Barry K."/>
            <person name="Lindquist E."/>
            <person name="LaButti K."/>
            <person name="Lapidus A."/>
            <person name="Lucas S."/>
            <person name="Coutinho P."/>
            <person name="Gong Y."/>
            <person name="Samejima M."/>
            <person name="Mahadevan R."/>
            <person name="Abou-Zaid M."/>
            <person name="de Vries R.P."/>
            <person name="Igarashi K."/>
            <person name="Yadav J.S."/>
            <person name="Grigoriev I.V."/>
            <person name="Master E.R."/>
        </authorList>
    </citation>
    <scope>NUCLEOTIDE SEQUENCE [LARGE SCALE GENOMIC DNA]</scope>
    <source>
        <strain evidence="2 3">HHB-10118-sp</strain>
    </source>
</reference>
<feature type="region of interest" description="Disordered" evidence="1">
    <location>
        <begin position="249"/>
        <end position="315"/>
    </location>
</feature>
<feature type="compositionally biased region" description="Polar residues" evidence="1">
    <location>
        <begin position="167"/>
        <end position="186"/>
    </location>
</feature>
<dbReference type="RefSeq" id="XP_007392610.1">
    <property type="nucleotide sequence ID" value="XM_007392548.1"/>
</dbReference>
<feature type="region of interest" description="Disordered" evidence="1">
    <location>
        <begin position="75"/>
        <end position="97"/>
    </location>
</feature>
<evidence type="ECO:0000256" key="1">
    <source>
        <dbReference type="SAM" id="MobiDB-lite"/>
    </source>
</evidence>
<evidence type="ECO:0000313" key="3">
    <source>
        <dbReference type="Proteomes" id="UP000008370"/>
    </source>
</evidence>
<feature type="compositionally biased region" description="Polar residues" evidence="1">
    <location>
        <begin position="435"/>
        <end position="448"/>
    </location>
</feature>
<sequence>MFDADELEPAISPVSTESAVIVIGATTQQRSVKPAVPHHNMFHPHSAPPQVYVFSAFPGKILRSQTEVATQLEAEAASTSQTRLETVSGPTVPRQDGEQNTATVLYDDGDDVSDETVDRASLSSLVYGSDILQVTPSKRRADGAVHASPAPTQTSFALSSCSSRRTTYRLSHSPSIMTTKSSTESSAEWDDGMPRSAVTPRSSTRRHALLSPLDSASPSSSTSRHFWRRRSSTRARAFSASIVTGTADTELAPVRESSPAPGAQWLPSPDAGAGNNSTRKLRRRTFGQSARFSRRMTASSSSLIESPTSEPVPPLPTSVLPSVPPAIPPAVLPSHPPSTPSSTRRYALPTLAVPVPKVYVSLASPATLPLFTSASVPAAPAQPQTATDSTFGLPASAGMVKGPRPPPSVHLSGGALQERRDANTLSEISRHRRTNSSPSEYSQESHASLETVRRPSMQW</sequence>
<dbReference type="OrthoDB" id="3351491at2759"/>
<feature type="region of interest" description="Disordered" evidence="1">
    <location>
        <begin position="167"/>
        <end position="230"/>
    </location>
</feature>
<dbReference type="InParanoid" id="K5W7Y7"/>
<dbReference type="Proteomes" id="UP000008370">
    <property type="component" value="Unassembled WGS sequence"/>
</dbReference>
<feature type="compositionally biased region" description="Low complexity" evidence="1">
    <location>
        <begin position="380"/>
        <end position="390"/>
    </location>
</feature>
<protein>
    <submittedName>
        <fullName evidence="2">Uncharacterized protein</fullName>
    </submittedName>
</protein>
<feature type="compositionally biased region" description="Polar residues" evidence="1">
    <location>
        <begin position="77"/>
        <end position="89"/>
    </location>
</feature>
<keyword evidence="3" id="KW-1185">Reference proteome</keyword>
<proteinExistence type="predicted"/>
<gene>
    <name evidence="2" type="ORF">PHACADRAFT_250930</name>
</gene>
<dbReference type="GeneID" id="18915065"/>